<evidence type="ECO:0000256" key="1">
    <source>
        <dbReference type="ARBA" id="ARBA00022630"/>
    </source>
</evidence>
<evidence type="ECO:0000313" key="4">
    <source>
        <dbReference type="EMBL" id="KAL2048370.1"/>
    </source>
</evidence>
<accession>A0ABR4ASD4</accession>
<protein>
    <submittedName>
        <fullName evidence="4">Uncharacterized protein</fullName>
    </submittedName>
</protein>
<dbReference type="Pfam" id="PF13738">
    <property type="entry name" value="Pyr_redox_3"/>
    <property type="match status" value="1"/>
</dbReference>
<keyword evidence="2" id="KW-0274">FAD</keyword>
<keyword evidence="1" id="KW-0285">Flavoprotein</keyword>
<evidence type="ECO:0000256" key="3">
    <source>
        <dbReference type="ARBA" id="ARBA00023002"/>
    </source>
</evidence>
<dbReference type="EMBL" id="JBEFKJ010000001">
    <property type="protein sequence ID" value="KAL2048370.1"/>
    <property type="molecule type" value="Genomic_DNA"/>
</dbReference>
<keyword evidence="5" id="KW-1185">Reference proteome</keyword>
<dbReference type="Proteomes" id="UP001590950">
    <property type="component" value="Unassembled WGS sequence"/>
</dbReference>
<dbReference type="SUPFAM" id="SSF51905">
    <property type="entry name" value="FAD/NAD(P)-binding domain"/>
    <property type="match status" value="2"/>
</dbReference>
<comment type="caution">
    <text evidence="4">The sequence shown here is derived from an EMBL/GenBank/DDBJ whole genome shotgun (WGS) entry which is preliminary data.</text>
</comment>
<evidence type="ECO:0000313" key="5">
    <source>
        <dbReference type="Proteomes" id="UP001590950"/>
    </source>
</evidence>
<proteinExistence type="predicted"/>
<dbReference type="InterPro" id="IPR050346">
    <property type="entry name" value="FMO-like"/>
</dbReference>
<dbReference type="Gene3D" id="3.50.50.60">
    <property type="entry name" value="FAD/NAD(P)-binding domain"/>
    <property type="match status" value="2"/>
</dbReference>
<dbReference type="PANTHER" id="PTHR23023">
    <property type="entry name" value="DIMETHYLANILINE MONOOXYGENASE"/>
    <property type="match status" value="1"/>
</dbReference>
<sequence>MTQAWIEDSIEQEKDLKEVYEVLVIGAGLYGIQAARYYLDIHPEVRLCILESDDVIGGTWSSKRIYDAFWTQTPVGMAEFSDRPMTPPPNGDQYYGFFPARYVTEYLESYVDNHIYNDQTLRSRIKFNTKVEGLKKTDDGLWTAFLQGKQIKAAKVINAEGLTSIPYRPHFEGEQEFQGVVMHHRDFGQSTFLDDPQVQHVAVLGGAKSAADVAYAAAKAEKTVSWIIRDDGAGPAALLSAEGRGPYANSNESFYTRLVASFLPNPFSKESYLSRFLHGTRVGRSLVRRIWDNIDKDNRKKVNYHRAEGKSMGFEALEPDTSIFWANDSSGINQRADLYSTIVTNVHVYRQGIDHFTTDSVILSEGKSGPKMHKLPVDVFVMCTGWSPKSPLFDPLTSFDLGLPTSFPTQSRQSKTVWQSLEDMGDRNILARFPMLGGPPQYQKVEPSVSPYRLYKAMIPIADVQNRSLVFLGRLVVGNNFRLAEVQALWAVAYLDGSLKLDIQNIEPEIGETVAWCRRRYLNKGNLGSWFFFDTIPYTDMLLDQLGLRSHRQKGWLRNFLGPCRAADLKDLVTEYKRAFLT</sequence>
<reference evidence="4 5" key="1">
    <citation type="submission" date="2024-09" db="EMBL/GenBank/DDBJ databases">
        <title>Rethinking Asexuality: The Enigmatic Case of Functional Sexual Genes in Lepraria (Stereocaulaceae).</title>
        <authorList>
            <person name="Doellman M."/>
            <person name="Sun Y."/>
            <person name="Barcenas-Pena A."/>
            <person name="Lumbsch H.T."/>
            <person name="Grewe F."/>
        </authorList>
    </citation>
    <scope>NUCLEOTIDE SEQUENCE [LARGE SCALE GENOMIC DNA]</scope>
    <source>
        <strain evidence="4 5">Mercado 3170</strain>
    </source>
</reference>
<dbReference type="InterPro" id="IPR036188">
    <property type="entry name" value="FAD/NAD-bd_sf"/>
</dbReference>
<evidence type="ECO:0000256" key="2">
    <source>
        <dbReference type="ARBA" id="ARBA00022827"/>
    </source>
</evidence>
<name>A0ABR4ASD4_9LECA</name>
<keyword evidence="3" id="KW-0560">Oxidoreductase</keyword>
<gene>
    <name evidence="4" type="ORF">N7G274_000281</name>
</gene>
<organism evidence="4 5">
    <name type="scientific">Stereocaulon virgatum</name>
    <dbReference type="NCBI Taxonomy" id="373712"/>
    <lineage>
        <taxon>Eukaryota</taxon>
        <taxon>Fungi</taxon>
        <taxon>Dikarya</taxon>
        <taxon>Ascomycota</taxon>
        <taxon>Pezizomycotina</taxon>
        <taxon>Lecanoromycetes</taxon>
        <taxon>OSLEUM clade</taxon>
        <taxon>Lecanoromycetidae</taxon>
        <taxon>Lecanorales</taxon>
        <taxon>Lecanorineae</taxon>
        <taxon>Stereocaulaceae</taxon>
        <taxon>Stereocaulon</taxon>
    </lineage>
</organism>